<evidence type="ECO:0000256" key="6">
    <source>
        <dbReference type="SAM" id="Phobius"/>
    </source>
</evidence>
<organism evidence="7">
    <name type="scientific">Apis mellifera</name>
    <name type="common">Honeybee</name>
    <dbReference type="NCBI Taxonomy" id="7460"/>
    <lineage>
        <taxon>Eukaryota</taxon>
        <taxon>Metazoa</taxon>
        <taxon>Ecdysozoa</taxon>
        <taxon>Arthropoda</taxon>
        <taxon>Hexapoda</taxon>
        <taxon>Insecta</taxon>
        <taxon>Pterygota</taxon>
        <taxon>Neoptera</taxon>
        <taxon>Endopterygota</taxon>
        <taxon>Hymenoptera</taxon>
        <taxon>Apocrita</taxon>
        <taxon>Aculeata</taxon>
        <taxon>Apoidea</taxon>
        <taxon>Anthophila</taxon>
        <taxon>Apidae</taxon>
        <taxon>Apis</taxon>
    </lineage>
</organism>
<dbReference type="GO" id="GO:0019230">
    <property type="term" value="P:proprioception"/>
    <property type="evidence" value="ECO:0007669"/>
    <property type="project" value="TreeGrafter"/>
</dbReference>
<dbReference type="EnsemblMetazoa" id="XM_006571377">
    <property type="protein sequence ID" value="XP_006571440"/>
    <property type="gene ID" value="LOC100576454"/>
</dbReference>
<proteinExistence type="predicted"/>
<keyword evidence="8" id="KW-1185">Reference proteome</keyword>
<feature type="region of interest" description="Disordered" evidence="5">
    <location>
        <begin position="460"/>
        <end position="713"/>
    </location>
</feature>
<dbReference type="GeneID" id="100576454"/>
<evidence type="ECO:0000313" key="9">
    <source>
        <dbReference type="RefSeq" id="XP_006571440.2"/>
    </source>
</evidence>
<sequence length="1074" mass="115812">MSLDTMQILRGPPAWTASTRCIGFLSSGWFLDRPFFCESDNGFWRPPHFGRLHEGLEFRGLERMRRFEDGHAQRPPPFRVLAAPDYLSPTAIPPPPPRAPEPYKIAPSSTSSSRAHRRSSFVIIADSRPGSPETRSPSPTLATGRVSPFRGRGFKGPPPRSRSRPQSPEIADGRRRGRNERRVSVSQQSSPRRSLIPQPTRQRSTSLSKSTERLSSPKLGRRTDSRGRLTDSRNRLNASGNSSSVASLASRRQAARTPSKLSPIQGTPTKPERTPTQSKRDRSGGKESAPARQQKFAVSPSRHNAWNAKKQERAPVSGGKTGGSKERVTSPSKIPLKTNRVGSNSSSSSNPSRFITISNQPKGKKGADKGGSKGVGASDETSVNESGQDGGKRSETESRAGEKSAERIPDLHLIDLLKQTSTATGTSSVVSTTATTAVQPLHIDANAILLDKDGLEKKSLAEERSKSQKNSLSENKSSNSPNPDDSKQIHNSQHVEDHHHPRHANSQISRSNRSNGNYGRAKGGAEGRNDSPIPNDSNHQSKGNGTGQSAKSKGNGAATGNADSTIQRSNNKMSNDPKNCRPNDTKMVEESVAFQPVVSNSSSKASEVESSKDSARNSSSTERGTGVVSGGSVKQEEARTISRSSDNSGTRVAANAPVKSTPVSDRSSVSSKANNNGLASNDANKVKSAAGGKVGNEGSGTSLKSSGGVSVDSIESVRSTDTGVSVDTVRGVSSPREKTGMHVVKRAQEIETLSGNVVHLEQNGEPAVLGAANGIGEGVPERLLTRWRRSLSRCCECCPSMRCLACRTDSKGLTWPGNHARIMRIVSRNEQLSARENVPAGCWSKFKNRCRCKRLREMKCCSRRSRVAPAEATVCCPPERRFGAICRRLFDNCKCKRNAEAERARSIRAKHSLTSVAPPPLSEEPKAKIPDVLVEHNSLMRGAIPCLPVPLAWFCLVWNLLLPGSGTVWSGLFNLCTGQPRFSAVAGLKSRLGAFVVNLVVGVGQLFTVLFCLVGWGWSIWWGVTLVRLARKYKRFKASEAASNDPETGARDEEPAALPPGVPSQALRGMERVR</sequence>
<keyword evidence="3 6" id="KW-1133">Transmembrane helix</keyword>
<dbReference type="GO" id="GO:0042330">
    <property type="term" value="P:taxis"/>
    <property type="evidence" value="ECO:0007669"/>
    <property type="project" value="TreeGrafter"/>
</dbReference>
<feature type="compositionally biased region" description="Polar residues" evidence="5">
    <location>
        <begin position="504"/>
        <end position="517"/>
    </location>
</feature>
<dbReference type="InterPro" id="IPR026673">
    <property type="entry name" value="SPEC3/Stum"/>
</dbReference>
<feature type="compositionally biased region" description="Polar residues" evidence="5">
    <location>
        <begin position="699"/>
        <end position="708"/>
    </location>
</feature>
<evidence type="ECO:0000256" key="4">
    <source>
        <dbReference type="ARBA" id="ARBA00023136"/>
    </source>
</evidence>
<comment type="subcellular location">
    <subcellularLocation>
        <location evidence="1">Membrane</location>
        <topology evidence="1">Multi-pass membrane protein</topology>
    </subcellularLocation>
</comment>
<feature type="region of interest" description="Disordered" evidence="5">
    <location>
        <begin position="1039"/>
        <end position="1074"/>
    </location>
</feature>
<accession>A0A8B6Z9I1</accession>
<feature type="transmembrane region" description="Helical" evidence="6">
    <location>
        <begin position="1007"/>
        <end position="1027"/>
    </location>
</feature>
<gene>
    <name evidence="9" type="primary">LOC100576454</name>
</gene>
<feature type="compositionally biased region" description="Polar residues" evidence="5">
    <location>
        <begin position="641"/>
        <end position="650"/>
    </location>
</feature>
<feature type="compositionally biased region" description="Pro residues" evidence="5">
    <location>
        <begin position="91"/>
        <end position="100"/>
    </location>
</feature>
<evidence type="ECO:0000313" key="7">
    <source>
        <dbReference type="EnsemblMetazoa" id="XP_006571440"/>
    </source>
</evidence>
<feature type="compositionally biased region" description="Basic and acidic residues" evidence="5">
    <location>
        <begin position="270"/>
        <end position="285"/>
    </location>
</feature>
<dbReference type="AlphaFoldDB" id="A0A7M7H5B3"/>
<accession>A0A7M7H5B3</accession>
<evidence type="ECO:0000256" key="3">
    <source>
        <dbReference type="ARBA" id="ARBA00022989"/>
    </source>
</evidence>
<dbReference type="RefSeq" id="XP_006571440.2">
    <property type="nucleotide sequence ID" value="XM_006571377.3"/>
</dbReference>
<feature type="compositionally biased region" description="Low complexity" evidence="5">
    <location>
        <begin position="102"/>
        <end position="113"/>
    </location>
</feature>
<dbReference type="OrthoDB" id="361532at2759"/>
<feature type="compositionally biased region" description="Basic and acidic residues" evidence="5">
    <location>
        <begin position="606"/>
        <end position="615"/>
    </location>
</feature>
<dbReference type="GO" id="GO:0016020">
    <property type="term" value="C:membrane"/>
    <property type="evidence" value="ECO:0007669"/>
    <property type="project" value="UniProtKB-SubCell"/>
</dbReference>
<feature type="compositionally biased region" description="Basic and acidic residues" evidence="5">
    <location>
        <begin position="221"/>
        <end position="234"/>
    </location>
</feature>
<feature type="compositionally biased region" description="Low complexity" evidence="5">
    <location>
        <begin position="184"/>
        <end position="194"/>
    </location>
</feature>
<feature type="compositionally biased region" description="Polar residues" evidence="5">
    <location>
        <begin position="532"/>
        <end position="552"/>
    </location>
</feature>
<dbReference type="GO" id="GO:0050954">
    <property type="term" value="P:sensory perception of mechanical stimulus"/>
    <property type="evidence" value="ECO:0007669"/>
    <property type="project" value="TreeGrafter"/>
</dbReference>
<evidence type="ECO:0000313" key="8">
    <source>
        <dbReference type="Proteomes" id="UP000005203"/>
    </source>
</evidence>
<reference evidence="9" key="2">
    <citation type="submission" date="2025-04" db="UniProtKB">
        <authorList>
            <consortium name="RefSeq"/>
        </authorList>
    </citation>
    <scope>IDENTIFICATION</scope>
    <source>
        <strain evidence="9">DH4</strain>
        <tissue evidence="9">Whole body</tissue>
    </source>
</reference>
<feature type="compositionally biased region" description="Polar residues" evidence="5">
    <location>
        <begin position="561"/>
        <end position="577"/>
    </location>
</feature>
<dbReference type="Pfam" id="PF15795">
    <property type="entry name" value="Spec3"/>
    <property type="match status" value="1"/>
</dbReference>
<reference evidence="8" key="3">
    <citation type="submission" date="2025-05" db="UniProtKB">
        <authorList>
            <consortium name="RefSeq"/>
        </authorList>
    </citation>
    <scope>NUCLEOTIDE SEQUENCE [LARGE SCALE GENOMIC DNA]</scope>
    <source>
        <strain evidence="8">DH4</strain>
    </source>
</reference>
<name>A0A7M7H5B3_APIME</name>
<feature type="compositionally biased region" description="Polar residues" evidence="5">
    <location>
        <begin position="672"/>
        <end position="683"/>
    </location>
</feature>
<feature type="compositionally biased region" description="Low complexity" evidence="5">
    <location>
        <begin position="468"/>
        <end position="483"/>
    </location>
</feature>
<feature type="compositionally biased region" description="Low complexity" evidence="5">
    <location>
        <begin position="238"/>
        <end position="256"/>
    </location>
</feature>
<evidence type="ECO:0000256" key="2">
    <source>
        <dbReference type="ARBA" id="ARBA00022692"/>
    </source>
</evidence>
<feature type="compositionally biased region" description="Low complexity" evidence="5">
    <location>
        <begin position="660"/>
        <end position="671"/>
    </location>
</feature>
<feature type="compositionally biased region" description="Low complexity" evidence="5">
    <location>
        <begin position="343"/>
        <end position="352"/>
    </location>
</feature>
<evidence type="ECO:0000256" key="1">
    <source>
        <dbReference type="ARBA" id="ARBA00004141"/>
    </source>
</evidence>
<reference evidence="7" key="1">
    <citation type="submission" date="2021-01" db="UniProtKB">
        <authorList>
            <consortium name="EnsemblMetazoa"/>
        </authorList>
    </citation>
    <scope>IDENTIFICATION</scope>
    <source>
        <strain evidence="7">DH4</strain>
    </source>
</reference>
<protein>
    <submittedName>
        <fullName evidence="9">Protein stum isoform X1</fullName>
    </submittedName>
</protein>
<keyword evidence="4 6" id="KW-0472">Membrane</keyword>
<dbReference type="PANTHER" id="PTHR21676:SF6">
    <property type="entry name" value="PROTEIN STUM"/>
    <property type="match status" value="1"/>
</dbReference>
<feature type="region of interest" description="Disordered" evidence="5">
    <location>
        <begin position="70"/>
        <end position="407"/>
    </location>
</feature>
<feature type="compositionally biased region" description="Polar residues" evidence="5">
    <location>
        <begin position="197"/>
        <end position="209"/>
    </location>
</feature>
<dbReference type="GO" id="GO:0071683">
    <property type="term" value="C:sensory dendrite"/>
    <property type="evidence" value="ECO:0007669"/>
    <property type="project" value="TreeGrafter"/>
</dbReference>
<dbReference type="CTD" id="375057"/>
<feature type="compositionally biased region" description="Polar residues" evidence="5">
    <location>
        <begin position="259"/>
        <end position="268"/>
    </location>
</feature>
<evidence type="ECO:0000256" key="5">
    <source>
        <dbReference type="SAM" id="MobiDB-lite"/>
    </source>
</evidence>
<feature type="compositionally biased region" description="Basic and acidic residues" evidence="5">
    <location>
        <begin position="484"/>
        <end position="499"/>
    </location>
</feature>
<feature type="compositionally biased region" description="Basic and acidic residues" evidence="5">
    <location>
        <begin position="390"/>
        <end position="407"/>
    </location>
</feature>
<feature type="compositionally biased region" description="Basic and acidic residues" evidence="5">
    <location>
        <begin position="578"/>
        <end position="589"/>
    </location>
</feature>
<dbReference type="PANTHER" id="PTHR21676">
    <property type="entry name" value="PROTEIN STUM"/>
    <property type="match status" value="1"/>
</dbReference>
<dbReference type="Proteomes" id="UP000005203">
    <property type="component" value="Linkage group LG1"/>
</dbReference>
<keyword evidence="2 6" id="KW-0812">Transmembrane</keyword>